<dbReference type="Proteomes" id="UP000572268">
    <property type="component" value="Unassembled WGS sequence"/>
</dbReference>
<feature type="domain" description="Glycosyl hydrolase family 30 TIM-barrel" evidence="5">
    <location>
        <begin position="551"/>
        <end position="901"/>
    </location>
</feature>
<organism evidence="6 7">
    <name type="scientific">Perkinsus olseni</name>
    <name type="common">Perkinsus atlanticus</name>
    <dbReference type="NCBI Taxonomy" id="32597"/>
    <lineage>
        <taxon>Eukaryota</taxon>
        <taxon>Sar</taxon>
        <taxon>Alveolata</taxon>
        <taxon>Perkinsozoa</taxon>
        <taxon>Perkinsea</taxon>
        <taxon>Perkinsida</taxon>
        <taxon>Perkinsidae</taxon>
        <taxon>Perkinsus</taxon>
    </lineage>
</organism>
<dbReference type="PROSITE" id="PS51257">
    <property type="entry name" value="PROKAR_LIPOPROTEIN"/>
    <property type="match status" value="1"/>
</dbReference>
<dbReference type="GO" id="GO:0004348">
    <property type="term" value="F:glucosylceramidase activity"/>
    <property type="evidence" value="ECO:0007669"/>
    <property type="project" value="InterPro"/>
</dbReference>
<gene>
    <name evidence="6" type="ORF">FOL46_000832</name>
</gene>
<evidence type="ECO:0000256" key="4">
    <source>
        <dbReference type="SAM" id="SignalP"/>
    </source>
</evidence>
<dbReference type="SUPFAM" id="SSF51445">
    <property type="entry name" value="(Trans)glycosidases"/>
    <property type="match status" value="2"/>
</dbReference>
<keyword evidence="3" id="KW-0378">Hydrolase</keyword>
<dbReference type="PANTHER" id="PTHR11069">
    <property type="entry name" value="GLUCOSYLCERAMIDASE"/>
    <property type="match status" value="1"/>
</dbReference>
<dbReference type="InterPro" id="IPR017853">
    <property type="entry name" value="GH"/>
</dbReference>
<dbReference type="GO" id="GO:0006680">
    <property type="term" value="P:glucosylceramide catabolic process"/>
    <property type="evidence" value="ECO:0007669"/>
    <property type="project" value="TreeGrafter"/>
</dbReference>
<dbReference type="PRINTS" id="PR00843">
    <property type="entry name" value="GLHYDRLASE30"/>
</dbReference>
<dbReference type="GO" id="GO:0016020">
    <property type="term" value="C:membrane"/>
    <property type="evidence" value="ECO:0007669"/>
    <property type="project" value="GOC"/>
</dbReference>
<feature type="signal peptide" evidence="4">
    <location>
        <begin position="1"/>
        <end position="26"/>
    </location>
</feature>
<accession>A0A7J6MWP5</accession>
<dbReference type="AlphaFoldDB" id="A0A7J6MWP5"/>
<feature type="domain" description="Glycosyl hydrolase family 30 TIM-barrel" evidence="5">
    <location>
        <begin position="97"/>
        <end position="447"/>
    </location>
</feature>
<evidence type="ECO:0000256" key="1">
    <source>
        <dbReference type="ARBA" id="ARBA00005382"/>
    </source>
</evidence>
<feature type="chain" id="PRO_5029798758" description="Glycosyl hydrolase family 30 TIM-barrel domain-containing protein" evidence="4">
    <location>
        <begin position="27"/>
        <end position="1021"/>
    </location>
</feature>
<dbReference type="InterPro" id="IPR033453">
    <property type="entry name" value="Glyco_hydro_30_TIM-barrel"/>
</dbReference>
<protein>
    <recommendedName>
        <fullName evidence="5">Glycosyl hydrolase family 30 TIM-barrel domain-containing protein</fullName>
    </recommendedName>
</protein>
<evidence type="ECO:0000256" key="2">
    <source>
        <dbReference type="ARBA" id="ARBA00022729"/>
    </source>
</evidence>
<dbReference type="Gene3D" id="3.20.20.80">
    <property type="entry name" value="Glycosidases"/>
    <property type="match status" value="2"/>
</dbReference>
<comment type="caution">
    <text evidence="6">The sequence shown here is derived from an EMBL/GenBank/DDBJ whole genome shotgun (WGS) entry which is preliminary data.</text>
</comment>
<dbReference type="PANTHER" id="PTHR11069:SF23">
    <property type="entry name" value="LYSOSOMAL ACID GLUCOSYLCERAMIDASE"/>
    <property type="match status" value="1"/>
</dbReference>
<dbReference type="InterPro" id="IPR001139">
    <property type="entry name" value="Glyco_hydro_30"/>
</dbReference>
<name>A0A7J6MWP5_PEROL</name>
<comment type="similarity">
    <text evidence="1">Belongs to the glycosyl hydrolase 30 family.</text>
</comment>
<reference evidence="6 7" key="1">
    <citation type="submission" date="2020-04" db="EMBL/GenBank/DDBJ databases">
        <title>Perkinsus olseni comparative genomics.</title>
        <authorList>
            <person name="Bogema D.R."/>
        </authorList>
    </citation>
    <scope>NUCLEOTIDE SEQUENCE [LARGE SCALE GENOMIC DNA]</scope>
    <source>
        <strain evidence="6">ATCC PRA-31</strain>
    </source>
</reference>
<dbReference type="EMBL" id="JABANN010000012">
    <property type="protein sequence ID" value="KAF4675640.1"/>
    <property type="molecule type" value="Genomic_DNA"/>
</dbReference>
<evidence type="ECO:0000259" key="5">
    <source>
        <dbReference type="Pfam" id="PF02055"/>
    </source>
</evidence>
<evidence type="ECO:0000256" key="3">
    <source>
        <dbReference type="ARBA" id="ARBA00022801"/>
    </source>
</evidence>
<evidence type="ECO:0000313" key="7">
    <source>
        <dbReference type="Proteomes" id="UP000572268"/>
    </source>
</evidence>
<evidence type="ECO:0000313" key="6">
    <source>
        <dbReference type="EMBL" id="KAF4675640.1"/>
    </source>
</evidence>
<proteinExistence type="inferred from homology"/>
<sequence length="1021" mass="114846">MRALPLTTLFTIPCIVLLLSLAGCSSNGGATTTAPATSTAPTTAPVVTTTPIPQGAVAYVTSESGGNMTRRSVTVDNGPATTYHVRLNSASLNHRPVEGFGGAFTAASAVNYKKLSDEDKRRFIELYFGQSGLRYTMGRIPINSCDFSPYTYNFDNVSDDFTLEHFDDSLKGDEDTGMIQLLHDALAETPLKLFGSPWSPPYWMKAGNHPMVGSPNPCLKQDKKYKQVWADYFVKWIQSYEKKNISIWGVTQQNEPMFYSNARWEACSYDPANQTEFIRDYLGPTLNKTFGDRVKLMYMDFVRNLLMEVSDVLLQDSKAAQHVYGAGVHWYGLNSIDTLEAFKTKYGSKYAVWGTEASTCYPEDRFFNTPWKRAARYVHGVIVDFVHGGGTGWVDWNLLLDEIAAQDNRGGPNHADNYCFAHIHINNASQLVIHPSYYTFGHITKFVAPGARMVTSLNVSKSEPSSIFTIDTLEAMAFVNEAKTELEVIVLSSQEDDISDLITEVQLPGGQYQTIHVGTLSGRTAELKKKKNVKVKLNRIHEFGSLNHRPVEGFGGAFTAASAVNYKKLGDEDKRKFIELYFGRSGLLYTMGRIPINSCDFSPYTYNFDNVSDDFTLEHFDDSLKGDEDTGMIQLIHDALAETKLKLFGTPWSPPYWMKAGNHPMVGSPNPCLKQDKKYKQAWADYFVKWIQSYEKKNISIWGVTQQNEPMFYSNTRWEACSYDPANQTEFIRDYLGPTLKKAFGDRVKLMYMDYIRNLLMEVSDVLLQDSKAAQYVYGAGVHWYGLNSIDTLEAFKTKYGSQYAVWGTEASTCYPEDRFFNTPWKRAARYVHGVIVDFVHGGGTGWVDWNLLLDEIAAQDNRGGPNHADNYCFAHIHIDNASQLVVHPSYYTFGHITKFVAPGARMVTSMNVSKSEPSSIFTIDTLEAMAFVNEAKTELEVIVLSSQEDDITDLIIEVQLPGGQYQTIHVGTLSGRTAELKKKKNVKVKLNRIHEFGETAQRSASLKMRYYTFIHRAKQV</sequence>
<keyword evidence="2 4" id="KW-0732">Signal</keyword>
<dbReference type="Pfam" id="PF02055">
    <property type="entry name" value="Glyco_hydro_30"/>
    <property type="match status" value="2"/>
</dbReference>